<proteinExistence type="predicted"/>
<evidence type="ECO:0000256" key="1">
    <source>
        <dbReference type="SAM" id="MobiDB-lite"/>
    </source>
</evidence>
<feature type="compositionally biased region" description="Basic and acidic residues" evidence="1">
    <location>
        <begin position="402"/>
        <end position="419"/>
    </location>
</feature>
<name>A0A061H502_9BASI</name>
<dbReference type="RefSeq" id="XP_007880036.1">
    <property type="nucleotide sequence ID" value="XM_007881845.1"/>
</dbReference>
<feature type="region of interest" description="Disordered" evidence="1">
    <location>
        <begin position="70"/>
        <end position="91"/>
    </location>
</feature>
<dbReference type="Proteomes" id="UP000053664">
    <property type="component" value="Unassembled WGS sequence"/>
</dbReference>
<feature type="region of interest" description="Disordered" evidence="1">
    <location>
        <begin position="379"/>
        <end position="425"/>
    </location>
</feature>
<protein>
    <recommendedName>
        <fullName evidence="4">CSN8/PSMD8/EIF3K domain-containing protein</fullName>
    </recommendedName>
</protein>
<dbReference type="GeneID" id="19318424"/>
<organism evidence="2 3">
    <name type="scientific">Pseudozyma flocculosa PF-1</name>
    <dbReference type="NCBI Taxonomy" id="1277687"/>
    <lineage>
        <taxon>Eukaryota</taxon>
        <taxon>Fungi</taxon>
        <taxon>Dikarya</taxon>
        <taxon>Basidiomycota</taxon>
        <taxon>Ustilaginomycotina</taxon>
        <taxon>Ustilaginomycetes</taxon>
        <taxon>Ustilaginales</taxon>
        <taxon>Ustilaginaceae</taxon>
        <taxon>Pseudozyma</taxon>
    </lineage>
</organism>
<feature type="region of interest" description="Disordered" evidence="1">
    <location>
        <begin position="1"/>
        <end position="27"/>
    </location>
</feature>
<dbReference type="HOGENOM" id="CLU_045133_0_0_1"/>
<evidence type="ECO:0008006" key="4">
    <source>
        <dbReference type="Google" id="ProtNLM"/>
    </source>
</evidence>
<dbReference type="eggNOG" id="ENOG502SBJ3">
    <property type="taxonomic scope" value="Eukaryota"/>
</dbReference>
<gene>
    <name evidence="2" type="ORF">PFL1_04319</name>
</gene>
<dbReference type="EMBL" id="KE361636">
    <property type="protein sequence ID" value="EPQ27992.1"/>
    <property type="molecule type" value="Genomic_DNA"/>
</dbReference>
<dbReference type="OrthoDB" id="2100128at2759"/>
<dbReference type="KEGG" id="pfp:PFL1_04319"/>
<evidence type="ECO:0000313" key="2">
    <source>
        <dbReference type="EMBL" id="EPQ27992.1"/>
    </source>
</evidence>
<reference evidence="2 3" key="1">
    <citation type="journal article" date="2013" name="Plant Cell">
        <title>The transition from a phytopathogenic smut ancestor to an anamorphic biocontrol agent deciphered by comparative whole-genome analysis.</title>
        <authorList>
            <person name="Lefebvre F."/>
            <person name="Joly D.L."/>
            <person name="Labbe C."/>
            <person name="Teichmann B."/>
            <person name="Linning R."/>
            <person name="Belzile F."/>
            <person name="Bakkeren G."/>
            <person name="Belanger R.R."/>
        </authorList>
    </citation>
    <scope>NUCLEOTIDE SEQUENCE [LARGE SCALE GENOMIC DNA]</scope>
    <source>
        <strain evidence="2 3">PF-1</strain>
    </source>
</reference>
<dbReference type="AlphaFoldDB" id="A0A061H502"/>
<sequence>MALLASPSRGLDTAVSGDIAQQGGTDLTDRTTQREFRAYISAQIDRRFAGSRDVELPVLLAESYLGAPSSRAPALTSASASASTSGARAKMDAKKDDVEQVMLMVRKLREGCVASGHLDAFTLDVYELSVYLALLCLNIPQLASSLPRLVLDLYPAIPLETDTIPSPEGRNVMEDVEHIGVDSRFAVGQAASSSPADLLVLRAHMASLLLLRSLCLSSHASRLGQYASAPAAAQGASLSSSLKEYPALRQTVHASLDDQAKSIGLSALPDGATAALDVAEQVYRIVRDANVFQLHRLLSSHGALTIWQRILVLQVVPTLREVAWRTVRRAYLHVPVSSHVAILANATTTSAPQTPSGVAAARRDGDWITRVLVLGADALPEPPAQDGTVGQPTRPAPRPRTQGHDVPDEWDADDPHDGAAADDDDELSTRLAATSLAAGAPGAIEGRRLLDFISSSSSSAAIASEEVRARVSETKDGTWILKVK</sequence>
<accession>A0A061H502</accession>
<feature type="compositionally biased region" description="Low complexity" evidence="1">
    <location>
        <begin position="70"/>
        <end position="88"/>
    </location>
</feature>
<dbReference type="PANTHER" id="PTHR39398">
    <property type="entry name" value="YALI0F14311P"/>
    <property type="match status" value="1"/>
</dbReference>
<evidence type="ECO:0000313" key="3">
    <source>
        <dbReference type="Proteomes" id="UP000053664"/>
    </source>
</evidence>
<dbReference type="PANTHER" id="PTHR39398:SF1">
    <property type="entry name" value="CSN8_PSMD8_EIF3K DOMAIN-CONTAINING PROTEIN"/>
    <property type="match status" value="1"/>
</dbReference>